<keyword evidence="2" id="KW-1185">Reference proteome</keyword>
<name>A0A8S3USD1_MYTED</name>
<comment type="caution">
    <text evidence="1">The sequence shown here is derived from an EMBL/GenBank/DDBJ whole genome shotgun (WGS) entry which is preliminary data.</text>
</comment>
<organism evidence="1 2">
    <name type="scientific">Mytilus edulis</name>
    <name type="common">Blue mussel</name>
    <dbReference type="NCBI Taxonomy" id="6550"/>
    <lineage>
        <taxon>Eukaryota</taxon>
        <taxon>Metazoa</taxon>
        <taxon>Spiralia</taxon>
        <taxon>Lophotrochozoa</taxon>
        <taxon>Mollusca</taxon>
        <taxon>Bivalvia</taxon>
        <taxon>Autobranchia</taxon>
        <taxon>Pteriomorphia</taxon>
        <taxon>Mytilida</taxon>
        <taxon>Mytiloidea</taxon>
        <taxon>Mytilidae</taxon>
        <taxon>Mytilinae</taxon>
        <taxon>Mytilus</taxon>
    </lineage>
</organism>
<evidence type="ECO:0000313" key="2">
    <source>
        <dbReference type="Proteomes" id="UP000683360"/>
    </source>
</evidence>
<accession>A0A8S3USD1</accession>
<proteinExistence type="predicted"/>
<evidence type="ECO:0000313" key="1">
    <source>
        <dbReference type="EMBL" id="CAG2248923.1"/>
    </source>
</evidence>
<dbReference type="Proteomes" id="UP000683360">
    <property type="component" value="Unassembled WGS sequence"/>
</dbReference>
<gene>
    <name evidence="1" type="ORF">MEDL_60737</name>
</gene>
<protein>
    <recommendedName>
        <fullName evidence="3">Reverse transcriptase Ty1/copia-type domain-containing protein</fullName>
    </recommendedName>
</protein>
<dbReference type="EMBL" id="CAJPWZ010002953">
    <property type="protein sequence ID" value="CAG2248923.1"/>
    <property type="molecule type" value="Genomic_DNA"/>
</dbReference>
<reference evidence="1" key="1">
    <citation type="submission" date="2021-03" db="EMBL/GenBank/DDBJ databases">
        <authorList>
            <person name="Bekaert M."/>
        </authorList>
    </citation>
    <scope>NUCLEOTIDE SEQUENCE</scope>
</reference>
<dbReference type="OrthoDB" id="413361at2759"/>
<evidence type="ECO:0008006" key="3">
    <source>
        <dbReference type="Google" id="ProtNLM"/>
    </source>
</evidence>
<sequence length="208" mass="23337">MEVPDAIIAFKLLDNAGLSQSNHQLALTAWSDLKFDTTKSALNRIFASKSQNVPEERDTVVTVKEESAFVSDGYYQRGQSSRRHVPCNGADRSINFTRLKTKMNPVFNGNYNEKGLTSVLAVHVDDFLCAGSSSFKESVVSRIRDMFKVGKESCTCESFKYLGLDLSQENETIVLNQKEYVRILKTVLIDKDRVKPSPLSSSEQTLLR</sequence>
<dbReference type="AlphaFoldDB" id="A0A8S3USD1"/>